<dbReference type="InterPro" id="IPR013324">
    <property type="entry name" value="RNA_pol_sigma_r3/r4-like"/>
</dbReference>
<accession>A0ABV6QWS3</accession>
<evidence type="ECO:0000256" key="2">
    <source>
        <dbReference type="ARBA" id="ARBA00023015"/>
    </source>
</evidence>
<dbReference type="Proteomes" id="UP001589890">
    <property type="component" value="Unassembled WGS sequence"/>
</dbReference>
<dbReference type="Gene3D" id="1.10.1740.10">
    <property type="match status" value="1"/>
</dbReference>
<dbReference type="InterPro" id="IPR039425">
    <property type="entry name" value="RNA_pol_sigma-70-like"/>
</dbReference>
<evidence type="ECO:0000256" key="5">
    <source>
        <dbReference type="ARBA" id="ARBA00023163"/>
    </source>
</evidence>
<dbReference type="InterPro" id="IPR036388">
    <property type="entry name" value="WH-like_DNA-bd_sf"/>
</dbReference>
<comment type="similarity">
    <text evidence="1">Belongs to the sigma-70 factor family. ECF subfamily.</text>
</comment>
<organism evidence="8 9">
    <name type="scientific">Kribbella deserti</name>
    <dbReference type="NCBI Taxonomy" id="1926257"/>
    <lineage>
        <taxon>Bacteria</taxon>
        <taxon>Bacillati</taxon>
        <taxon>Actinomycetota</taxon>
        <taxon>Actinomycetes</taxon>
        <taxon>Propionibacteriales</taxon>
        <taxon>Kribbellaceae</taxon>
        <taxon>Kribbella</taxon>
    </lineage>
</organism>
<dbReference type="InterPro" id="IPR013325">
    <property type="entry name" value="RNA_pol_sigma_r2"/>
</dbReference>
<evidence type="ECO:0000256" key="4">
    <source>
        <dbReference type="ARBA" id="ARBA00023125"/>
    </source>
</evidence>
<evidence type="ECO:0000256" key="3">
    <source>
        <dbReference type="ARBA" id="ARBA00023082"/>
    </source>
</evidence>
<keyword evidence="3" id="KW-0731">Sigma factor</keyword>
<dbReference type="InterPro" id="IPR007627">
    <property type="entry name" value="RNA_pol_sigma70_r2"/>
</dbReference>
<protein>
    <submittedName>
        <fullName evidence="8">RNA polymerase sigma factor</fullName>
    </submittedName>
</protein>
<dbReference type="RefSeq" id="WP_380056581.1">
    <property type="nucleotide sequence ID" value="NZ_JBHLTC010000041.1"/>
</dbReference>
<dbReference type="InterPro" id="IPR014284">
    <property type="entry name" value="RNA_pol_sigma-70_dom"/>
</dbReference>
<dbReference type="SUPFAM" id="SSF88659">
    <property type="entry name" value="Sigma3 and sigma4 domains of RNA polymerase sigma factors"/>
    <property type="match status" value="1"/>
</dbReference>
<dbReference type="NCBIfam" id="TIGR02937">
    <property type="entry name" value="sigma70-ECF"/>
    <property type="match status" value="1"/>
</dbReference>
<proteinExistence type="inferred from homology"/>
<dbReference type="PANTHER" id="PTHR43133">
    <property type="entry name" value="RNA POLYMERASE ECF-TYPE SIGMA FACTO"/>
    <property type="match status" value="1"/>
</dbReference>
<evidence type="ECO:0000256" key="1">
    <source>
        <dbReference type="ARBA" id="ARBA00010641"/>
    </source>
</evidence>
<sequence length="173" mass="18978">MIDEPSALTAPPDDGREFVEWVRPYLSAMARLASRLAVGADRDDIVQEALARAWSKRHQYDADRGSPSAWLMAITADQARKAARRLRPVAELDDERAEAEGDPVRQADPDARIDVANALTGLSERQRLAVDCFYFADLSVADTAAVMGCSEGTVKSTLSDARARLRSMLEVTE</sequence>
<feature type="domain" description="RNA polymerase sigma-70 region 2" evidence="6">
    <location>
        <begin position="22"/>
        <end position="87"/>
    </location>
</feature>
<gene>
    <name evidence="8" type="ORF">ACFFGN_33845</name>
</gene>
<keyword evidence="5" id="KW-0804">Transcription</keyword>
<feature type="domain" description="RNA polymerase sigma factor 70 region 4 type 2" evidence="7">
    <location>
        <begin position="115"/>
        <end position="165"/>
    </location>
</feature>
<keyword evidence="4" id="KW-0238">DNA-binding</keyword>
<dbReference type="PANTHER" id="PTHR43133:SF8">
    <property type="entry name" value="RNA POLYMERASE SIGMA FACTOR HI_1459-RELATED"/>
    <property type="match status" value="1"/>
</dbReference>
<dbReference type="EMBL" id="JBHLTC010000041">
    <property type="protein sequence ID" value="MFC0629097.1"/>
    <property type="molecule type" value="Genomic_DNA"/>
</dbReference>
<evidence type="ECO:0000259" key="6">
    <source>
        <dbReference type="Pfam" id="PF04542"/>
    </source>
</evidence>
<keyword evidence="2" id="KW-0805">Transcription regulation</keyword>
<dbReference type="CDD" id="cd06171">
    <property type="entry name" value="Sigma70_r4"/>
    <property type="match status" value="1"/>
</dbReference>
<evidence type="ECO:0000259" key="7">
    <source>
        <dbReference type="Pfam" id="PF08281"/>
    </source>
</evidence>
<dbReference type="InterPro" id="IPR013249">
    <property type="entry name" value="RNA_pol_sigma70_r4_t2"/>
</dbReference>
<keyword evidence="9" id="KW-1185">Reference proteome</keyword>
<dbReference type="Pfam" id="PF04542">
    <property type="entry name" value="Sigma70_r2"/>
    <property type="match status" value="1"/>
</dbReference>
<name>A0ABV6QWS3_9ACTN</name>
<evidence type="ECO:0000313" key="8">
    <source>
        <dbReference type="EMBL" id="MFC0629097.1"/>
    </source>
</evidence>
<dbReference type="Gene3D" id="1.10.10.10">
    <property type="entry name" value="Winged helix-like DNA-binding domain superfamily/Winged helix DNA-binding domain"/>
    <property type="match status" value="1"/>
</dbReference>
<evidence type="ECO:0000313" key="9">
    <source>
        <dbReference type="Proteomes" id="UP001589890"/>
    </source>
</evidence>
<reference evidence="8 9" key="1">
    <citation type="submission" date="2024-09" db="EMBL/GenBank/DDBJ databases">
        <authorList>
            <person name="Sun Q."/>
            <person name="Mori K."/>
        </authorList>
    </citation>
    <scope>NUCLEOTIDE SEQUENCE [LARGE SCALE GENOMIC DNA]</scope>
    <source>
        <strain evidence="8 9">CGMCC 1.15906</strain>
    </source>
</reference>
<comment type="caution">
    <text evidence="8">The sequence shown here is derived from an EMBL/GenBank/DDBJ whole genome shotgun (WGS) entry which is preliminary data.</text>
</comment>
<dbReference type="SUPFAM" id="SSF88946">
    <property type="entry name" value="Sigma2 domain of RNA polymerase sigma factors"/>
    <property type="match status" value="1"/>
</dbReference>
<dbReference type="Pfam" id="PF08281">
    <property type="entry name" value="Sigma70_r4_2"/>
    <property type="match status" value="1"/>
</dbReference>